<keyword evidence="2" id="KW-1185">Reference proteome</keyword>
<dbReference type="EMBL" id="DS028135">
    <property type="protein sequence ID" value="EEY56814.1"/>
    <property type="molecule type" value="Genomic_DNA"/>
</dbReference>
<dbReference type="Proteomes" id="UP000006643">
    <property type="component" value="Unassembled WGS sequence"/>
</dbReference>
<sequence>MIARVLRLLSRLKDAGRDFIFKAIDKDSFTIAGRRGSRILEEAPLHNGLYFVVAYNHSLVGHAFVLRAQGKKDKTWRNFDLEDPKPVSSAMDWITFVACILPFIVFKKT</sequence>
<dbReference type="AlphaFoldDB" id="D0NF25"/>
<dbReference type="KEGG" id="pif:PITG_10327"/>
<dbReference type="HOGENOM" id="CLU_081722_1_0_1"/>
<evidence type="ECO:0000313" key="2">
    <source>
        <dbReference type="Proteomes" id="UP000006643"/>
    </source>
</evidence>
<dbReference type="RefSeq" id="XP_002902142.1">
    <property type="nucleotide sequence ID" value="XM_002902096.1"/>
</dbReference>
<evidence type="ECO:0000313" key="1">
    <source>
        <dbReference type="EMBL" id="EEY56814.1"/>
    </source>
</evidence>
<accession>D0NF25</accession>
<dbReference type="VEuPathDB" id="FungiDB:PITG_10327"/>
<protein>
    <submittedName>
        <fullName evidence="1">Uncharacterized protein</fullName>
    </submittedName>
</protein>
<organism evidence="1 2">
    <name type="scientific">Phytophthora infestans (strain T30-4)</name>
    <name type="common">Potato late blight agent</name>
    <dbReference type="NCBI Taxonomy" id="403677"/>
    <lineage>
        <taxon>Eukaryota</taxon>
        <taxon>Sar</taxon>
        <taxon>Stramenopiles</taxon>
        <taxon>Oomycota</taxon>
        <taxon>Peronosporomycetes</taxon>
        <taxon>Peronosporales</taxon>
        <taxon>Peronosporaceae</taxon>
        <taxon>Phytophthora</taxon>
    </lineage>
</organism>
<reference evidence="2" key="1">
    <citation type="journal article" date="2009" name="Nature">
        <title>Genome sequence and analysis of the Irish potato famine pathogen Phytophthora infestans.</title>
        <authorList>
            <consortium name="The Broad Institute Genome Sequencing Platform"/>
            <person name="Haas B.J."/>
            <person name="Kamoun S."/>
            <person name="Zody M.C."/>
            <person name="Jiang R.H."/>
            <person name="Handsaker R.E."/>
            <person name="Cano L.M."/>
            <person name="Grabherr M."/>
            <person name="Kodira C.D."/>
            <person name="Raffaele S."/>
            <person name="Torto-Alalibo T."/>
            <person name="Bozkurt T.O."/>
            <person name="Ah-Fong A.M."/>
            <person name="Alvarado L."/>
            <person name="Anderson V.L."/>
            <person name="Armstrong M.R."/>
            <person name="Avrova A."/>
            <person name="Baxter L."/>
            <person name="Beynon J."/>
            <person name="Boevink P.C."/>
            <person name="Bollmann S.R."/>
            <person name="Bos J.I."/>
            <person name="Bulone V."/>
            <person name="Cai G."/>
            <person name="Cakir C."/>
            <person name="Carrington J.C."/>
            <person name="Chawner M."/>
            <person name="Conti L."/>
            <person name="Costanzo S."/>
            <person name="Ewan R."/>
            <person name="Fahlgren N."/>
            <person name="Fischbach M.A."/>
            <person name="Fugelstad J."/>
            <person name="Gilroy E.M."/>
            <person name="Gnerre S."/>
            <person name="Green P.J."/>
            <person name="Grenville-Briggs L.J."/>
            <person name="Griffith J."/>
            <person name="Grunwald N.J."/>
            <person name="Horn K."/>
            <person name="Horner N.R."/>
            <person name="Hu C.H."/>
            <person name="Huitema E."/>
            <person name="Jeong D.H."/>
            <person name="Jones A.M."/>
            <person name="Jones J.D."/>
            <person name="Jones R.W."/>
            <person name="Karlsson E.K."/>
            <person name="Kunjeti S.G."/>
            <person name="Lamour K."/>
            <person name="Liu Z."/>
            <person name="Ma L."/>
            <person name="Maclean D."/>
            <person name="Chibucos M.C."/>
            <person name="McDonald H."/>
            <person name="McWalters J."/>
            <person name="Meijer H.J."/>
            <person name="Morgan W."/>
            <person name="Morris P.F."/>
            <person name="Munro C.A."/>
            <person name="O'Neill K."/>
            <person name="Ospina-Giraldo M."/>
            <person name="Pinzon A."/>
            <person name="Pritchard L."/>
            <person name="Ramsahoye B."/>
            <person name="Ren Q."/>
            <person name="Restrepo S."/>
            <person name="Roy S."/>
            <person name="Sadanandom A."/>
            <person name="Savidor A."/>
            <person name="Schornack S."/>
            <person name="Schwartz D.C."/>
            <person name="Schumann U.D."/>
            <person name="Schwessinger B."/>
            <person name="Seyer L."/>
            <person name="Sharpe T."/>
            <person name="Silvar C."/>
            <person name="Song J."/>
            <person name="Studholme D.J."/>
            <person name="Sykes S."/>
            <person name="Thines M."/>
            <person name="van de Vondervoort P.J."/>
            <person name="Phuntumart V."/>
            <person name="Wawra S."/>
            <person name="Weide R."/>
            <person name="Win J."/>
            <person name="Young C."/>
            <person name="Zhou S."/>
            <person name="Fry W."/>
            <person name="Meyers B.C."/>
            <person name="van West P."/>
            <person name="Ristaino J."/>
            <person name="Govers F."/>
            <person name="Birch P.R."/>
            <person name="Whisson S.C."/>
            <person name="Judelson H.S."/>
            <person name="Nusbaum C."/>
        </authorList>
    </citation>
    <scope>NUCLEOTIDE SEQUENCE [LARGE SCALE GENOMIC DNA]</scope>
    <source>
        <strain evidence="2">T30-4</strain>
    </source>
</reference>
<name>D0NF25_PHYIT</name>
<proteinExistence type="predicted"/>
<dbReference type="InParanoid" id="D0NF25"/>
<dbReference type="OrthoDB" id="115201at2759"/>
<dbReference type="GeneID" id="9474038"/>
<gene>
    <name evidence="1" type="ORF">PITG_10327</name>
</gene>
<dbReference type="OMA" id="HIGHEAV"/>